<dbReference type="GO" id="GO:0004519">
    <property type="term" value="F:endonuclease activity"/>
    <property type="evidence" value="ECO:0007669"/>
    <property type="project" value="UniProtKB-KW"/>
</dbReference>
<dbReference type="CDD" id="cd19067">
    <property type="entry name" value="PfuEndoQ-like"/>
    <property type="match status" value="1"/>
</dbReference>
<evidence type="ECO:0000313" key="2">
    <source>
        <dbReference type="Proteomes" id="UP001208656"/>
    </source>
</evidence>
<accession>A0ABT2WJ38</accession>
<dbReference type="Gene3D" id="3.20.20.140">
    <property type="entry name" value="Metal-dependent hydrolases"/>
    <property type="match status" value="1"/>
</dbReference>
<proteinExistence type="predicted"/>
<evidence type="ECO:0000313" key="1">
    <source>
        <dbReference type="EMBL" id="MCU9595437.1"/>
    </source>
</evidence>
<comment type="caution">
    <text evidence="1">The sequence shown here is derived from an EMBL/GenBank/DDBJ whole genome shotgun (WGS) entry which is preliminary data.</text>
</comment>
<keyword evidence="2" id="KW-1185">Reference proteome</keyword>
<dbReference type="SUPFAM" id="SSF47781">
    <property type="entry name" value="RuvA domain 2-like"/>
    <property type="match status" value="1"/>
</dbReference>
<dbReference type="Proteomes" id="UP001208656">
    <property type="component" value="Unassembled WGS sequence"/>
</dbReference>
<dbReference type="Gene3D" id="1.10.150.20">
    <property type="entry name" value="5' to 3' exonuclease, C-terminal subdomain"/>
    <property type="match status" value="1"/>
</dbReference>
<dbReference type="EMBL" id="JAOUSE010000053">
    <property type="protein sequence ID" value="MCU9595437.1"/>
    <property type="molecule type" value="Genomic_DNA"/>
</dbReference>
<keyword evidence="1" id="KW-0255">Endonuclease</keyword>
<name>A0ABT2WJ38_9BACI</name>
<gene>
    <name evidence="1" type="ORF">OEV82_13405</name>
</gene>
<dbReference type="InterPro" id="IPR010994">
    <property type="entry name" value="RuvA_2-like"/>
</dbReference>
<dbReference type="PANTHER" id="PTHR40084:SF1">
    <property type="entry name" value="PHOSPHOTRANSFERASE"/>
    <property type="match status" value="1"/>
</dbReference>
<dbReference type="InterPro" id="IPR016195">
    <property type="entry name" value="Pol/histidinol_Pase-like"/>
</dbReference>
<sequence length="387" mass="43401">MKRYFADLHIHIGRTKSGKPVKITGSKTLTLSNILHTAKNQKGINIVGIIDCHSPEVIEEIEDLIFEGKLEELSEGGLLFENETLLMMGSELEVYDTTCKGPIHVLCFIPTLKMMKKFSCWLESQLKNIHLSSQRIYATGRELQKQVKAVGGLFIPAHVFTPFKSLFGKGVERSLTEVFNPELIDAIELGLSSNTEMADHLKELHQYTYISNSDAHSLQKIAREYQVIQLDHLSYLEFEKAIKRKDGREIVANFGLDPRLGKYYGTTCAKCFTRIKQGMVECPNCGSVKFTKGVSERIKELSDTSEHPKRPPYIHQVPLEFIPGLGPKTLQKLLNCFGTEMTIIHDATFEELLDVLPEKTASLILKAREGTLNFHAGGGGKYGTVTE</sequence>
<dbReference type="PANTHER" id="PTHR40084">
    <property type="entry name" value="PHOSPHOHYDROLASE, PHP FAMILY"/>
    <property type="match status" value="1"/>
</dbReference>
<keyword evidence="1" id="KW-0540">Nuclease</keyword>
<dbReference type="RefSeq" id="WP_173662523.1">
    <property type="nucleotide sequence ID" value="NZ_JAOUSE010000053.1"/>
</dbReference>
<reference evidence="1 2" key="1">
    <citation type="submission" date="2022-10" db="EMBL/GenBank/DDBJ databases">
        <title>Description of Fervidibacillus gen. nov. in the family Fervidibacillaceae fam. nov. with two species, Fervidibacillus albus sp. nov., and Fervidibacillus halotolerans sp. nov., isolated from tidal flat sediments.</title>
        <authorList>
            <person name="Kwon K.K."/>
            <person name="Yang S.-H."/>
        </authorList>
    </citation>
    <scope>NUCLEOTIDE SEQUENCE [LARGE SCALE GENOMIC DNA]</scope>
    <source>
        <strain evidence="1 2">DSM 23332</strain>
    </source>
</reference>
<protein>
    <submittedName>
        <fullName evidence="1">Endonuclease Q family protein</fullName>
    </submittedName>
</protein>
<keyword evidence="1" id="KW-0378">Hydrolase</keyword>
<organism evidence="1 2">
    <name type="scientific">Pallidibacillus thermolactis</name>
    <dbReference type="NCBI Taxonomy" id="251051"/>
    <lineage>
        <taxon>Bacteria</taxon>
        <taxon>Bacillati</taxon>
        <taxon>Bacillota</taxon>
        <taxon>Bacilli</taxon>
        <taxon>Bacillales</taxon>
        <taxon>Bacillaceae</taxon>
        <taxon>Pallidibacillus</taxon>
    </lineage>
</organism>
<dbReference type="SUPFAM" id="SSF89550">
    <property type="entry name" value="PHP domain-like"/>
    <property type="match status" value="1"/>
</dbReference>